<gene>
    <name evidence="1" type="ORF">R1CP_01195</name>
</gene>
<evidence type="ECO:0000313" key="1">
    <source>
        <dbReference type="EMBL" id="ANS24992.1"/>
    </source>
</evidence>
<dbReference type="PATRIC" id="fig|37919.13.peg.243"/>
<protein>
    <recommendedName>
        <fullName evidence="3">Polyketide cyclase</fullName>
    </recommendedName>
</protein>
<dbReference type="Gene3D" id="3.30.530.20">
    <property type="match status" value="1"/>
</dbReference>
<name>A0A1B1JXB1_RHOOP</name>
<dbReference type="EMBL" id="CP009111">
    <property type="protein sequence ID" value="ANS24992.1"/>
    <property type="molecule type" value="Genomic_DNA"/>
</dbReference>
<dbReference type="CDD" id="cd07812">
    <property type="entry name" value="SRPBCC"/>
    <property type="match status" value="1"/>
</dbReference>
<accession>A0A1B1JXB1</accession>
<dbReference type="SUPFAM" id="SSF55961">
    <property type="entry name" value="Bet v1-like"/>
    <property type="match status" value="1"/>
</dbReference>
<dbReference type="InterPro" id="IPR019587">
    <property type="entry name" value="Polyketide_cyclase/dehydratase"/>
</dbReference>
<proteinExistence type="predicted"/>
<dbReference type="InterPro" id="IPR023393">
    <property type="entry name" value="START-like_dom_sf"/>
</dbReference>
<dbReference type="Proteomes" id="UP000186108">
    <property type="component" value="Chromosome"/>
</dbReference>
<evidence type="ECO:0008006" key="3">
    <source>
        <dbReference type="Google" id="ProtNLM"/>
    </source>
</evidence>
<dbReference type="AlphaFoldDB" id="A0A1B1JXB1"/>
<evidence type="ECO:0000313" key="2">
    <source>
        <dbReference type="Proteomes" id="UP000186108"/>
    </source>
</evidence>
<organism evidence="1 2">
    <name type="scientific">Rhodococcus opacus</name>
    <name type="common">Nocardia opaca</name>
    <dbReference type="NCBI Taxonomy" id="37919"/>
    <lineage>
        <taxon>Bacteria</taxon>
        <taxon>Bacillati</taxon>
        <taxon>Actinomycetota</taxon>
        <taxon>Actinomycetes</taxon>
        <taxon>Mycobacteriales</taxon>
        <taxon>Nocardiaceae</taxon>
        <taxon>Rhodococcus</taxon>
    </lineage>
</organism>
<dbReference type="Pfam" id="PF10604">
    <property type="entry name" value="Polyketide_cyc2"/>
    <property type="match status" value="1"/>
</dbReference>
<sequence length="154" mass="17083">MDSGPLDVDSASILIDVPPGKVWDVVTDVEGMGRFSPENTGARWTSGTPVTVGARFVGANRHGAVRWKTHCTVVDIVPGQRFSFEADEPKARWTYHLEPSGAGTLVTETREIYATPVWWVRLVQKSKVLGSNRDQLMQDGMRQTLERMKVALES</sequence>
<reference evidence="1 2" key="1">
    <citation type="submission" date="2014-07" db="EMBL/GenBank/DDBJ databases">
        <authorList>
            <person name="Zhang J.E."/>
            <person name="Yang H."/>
            <person name="Guo J."/>
            <person name="Deng Z."/>
            <person name="Luo H."/>
            <person name="Luo M."/>
            <person name="Zhao B."/>
        </authorList>
    </citation>
    <scope>NUCLEOTIDE SEQUENCE [LARGE SCALE GENOMIC DNA]</scope>
    <source>
        <strain evidence="1 2">1CP</strain>
    </source>
</reference>